<keyword evidence="8" id="KW-1185">Reference proteome</keyword>
<organism evidence="7 8">
    <name type="scientific">Falsiroseomonas algicola</name>
    <dbReference type="NCBI Taxonomy" id="2716930"/>
    <lineage>
        <taxon>Bacteria</taxon>
        <taxon>Pseudomonadati</taxon>
        <taxon>Pseudomonadota</taxon>
        <taxon>Alphaproteobacteria</taxon>
        <taxon>Acetobacterales</taxon>
        <taxon>Roseomonadaceae</taxon>
        <taxon>Falsiroseomonas</taxon>
    </lineage>
</organism>
<evidence type="ECO:0000256" key="1">
    <source>
        <dbReference type="ARBA" id="ARBA00022448"/>
    </source>
</evidence>
<evidence type="ECO:0000256" key="4">
    <source>
        <dbReference type="ARBA" id="ARBA00022967"/>
    </source>
</evidence>
<name>A0A6M1LHC8_9PROT</name>
<gene>
    <name evidence="7" type="ORF">G3576_07095</name>
</gene>
<dbReference type="Proteomes" id="UP000475385">
    <property type="component" value="Unassembled WGS sequence"/>
</dbReference>
<dbReference type="Gene3D" id="3.40.50.300">
    <property type="entry name" value="P-loop containing nucleotide triphosphate hydrolases"/>
    <property type="match status" value="1"/>
</dbReference>
<dbReference type="PANTHER" id="PTHR42794:SF1">
    <property type="entry name" value="HEMIN IMPORT ATP-BINDING PROTEIN HMUV"/>
    <property type="match status" value="1"/>
</dbReference>
<dbReference type="InterPro" id="IPR017871">
    <property type="entry name" value="ABC_transporter-like_CS"/>
</dbReference>
<comment type="function">
    <text evidence="5">Part of the ABC transporter complex HmuTUV involved in hemin import. Responsible for energy coupling to the transport system.</text>
</comment>
<reference evidence="7 8" key="1">
    <citation type="submission" date="2020-03" db="EMBL/GenBank/DDBJ databases">
        <title>Roseomonas stagni sp. nov., isolated from pond water in Japan.</title>
        <authorList>
            <person name="Furuhata K."/>
            <person name="Miyamoto H."/>
            <person name="Goto K."/>
        </authorList>
    </citation>
    <scope>NUCLEOTIDE SEQUENCE [LARGE SCALE GENOMIC DNA]</scope>
    <source>
        <strain evidence="7 8">PeD5</strain>
    </source>
</reference>
<evidence type="ECO:0000256" key="5">
    <source>
        <dbReference type="ARBA" id="ARBA00037066"/>
    </source>
</evidence>
<dbReference type="CDD" id="cd03214">
    <property type="entry name" value="ABC_Iron-Siderophores_B12_Hemin"/>
    <property type="match status" value="1"/>
</dbReference>
<sequence length="263" mass="27286">MIAAQAITFRAGGRALLRDVSLELAPGQVTAVVGPNGAGKSTLLRVLSGELRPDQGVVSLDRRPIGAFHPRDLARRRAVVSQAVALAFPMTAREVVGLGRLPWHATPGAARDDAAIAAALDAVDAAGLAQQRYATLSGGERQRIQIARALAQIDGAPRPAALLLDEPTASLDVRHVGTVLRLLKRLAADGVAVMVVLHDLNEAAFVADQVAVVAGGWRNALGPAAAILRPPLLEAVYGVPFAGGEGALRPDFSNPASYRVPTA</sequence>
<protein>
    <submittedName>
        <fullName evidence="7">Heme ABC transporter ATP-binding protein</fullName>
    </submittedName>
</protein>
<keyword evidence="3 7" id="KW-0067">ATP-binding</keyword>
<dbReference type="AlphaFoldDB" id="A0A6M1LHC8"/>
<dbReference type="GO" id="GO:0016887">
    <property type="term" value="F:ATP hydrolysis activity"/>
    <property type="evidence" value="ECO:0007669"/>
    <property type="project" value="InterPro"/>
</dbReference>
<evidence type="ECO:0000256" key="2">
    <source>
        <dbReference type="ARBA" id="ARBA00022741"/>
    </source>
</evidence>
<dbReference type="PANTHER" id="PTHR42794">
    <property type="entry name" value="HEMIN IMPORT ATP-BINDING PROTEIN HMUV"/>
    <property type="match status" value="1"/>
</dbReference>
<keyword evidence="1" id="KW-0813">Transport</keyword>
<dbReference type="GO" id="GO:0005524">
    <property type="term" value="F:ATP binding"/>
    <property type="evidence" value="ECO:0007669"/>
    <property type="project" value="UniProtKB-KW"/>
</dbReference>
<evidence type="ECO:0000256" key="3">
    <source>
        <dbReference type="ARBA" id="ARBA00022840"/>
    </source>
</evidence>
<keyword evidence="2" id="KW-0547">Nucleotide-binding</keyword>
<dbReference type="Pfam" id="PF00005">
    <property type="entry name" value="ABC_tran"/>
    <property type="match status" value="1"/>
</dbReference>
<dbReference type="InterPro" id="IPR003593">
    <property type="entry name" value="AAA+_ATPase"/>
</dbReference>
<dbReference type="EMBL" id="JAAIKB010000002">
    <property type="protein sequence ID" value="NGM19775.1"/>
    <property type="molecule type" value="Genomic_DNA"/>
</dbReference>
<evidence type="ECO:0000259" key="6">
    <source>
        <dbReference type="PROSITE" id="PS50893"/>
    </source>
</evidence>
<evidence type="ECO:0000313" key="7">
    <source>
        <dbReference type="EMBL" id="NGM19775.1"/>
    </source>
</evidence>
<feature type="domain" description="ABC transporter" evidence="6">
    <location>
        <begin position="2"/>
        <end position="240"/>
    </location>
</feature>
<proteinExistence type="predicted"/>
<dbReference type="PROSITE" id="PS00211">
    <property type="entry name" value="ABC_TRANSPORTER_1"/>
    <property type="match status" value="1"/>
</dbReference>
<dbReference type="SUPFAM" id="SSF52540">
    <property type="entry name" value="P-loop containing nucleoside triphosphate hydrolases"/>
    <property type="match status" value="1"/>
</dbReference>
<dbReference type="NCBIfam" id="NF010068">
    <property type="entry name" value="PRK13548.1"/>
    <property type="match status" value="1"/>
</dbReference>
<keyword evidence="4" id="KW-1278">Translocase</keyword>
<dbReference type="InterPro" id="IPR027417">
    <property type="entry name" value="P-loop_NTPase"/>
</dbReference>
<dbReference type="SMART" id="SM00382">
    <property type="entry name" value="AAA"/>
    <property type="match status" value="1"/>
</dbReference>
<comment type="caution">
    <text evidence="7">The sequence shown here is derived from an EMBL/GenBank/DDBJ whole genome shotgun (WGS) entry which is preliminary data.</text>
</comment>
<dbReference type="InterPro" id="IPR003439">
    <property type="entry name" value="ABC_transporter-like_ATP-bd"/>
</dbReference>
<dbReference type="RefSeq" id="WP_164693649.1">
    <property type="nucleotide sequence ID" value="NZ_JAAIKB010000002.1"/>
</dbReference>
<dbReference type="PROSITE" id="PS50893">
    <property type="entry name" value="ABC_TRANSPORTER_2"/>
    <property type="match status" value="1"/>
</dbReference>
<accession>A0A6M1LHC8</accession>
<evidence type="ECO:0000313" key="8">
    <source>
        <dbReference type="Proteomes" id="UP000475385"/>
    </source>
</evidence>